<dbReference type="OrthoDB" id="2130750at2759"/>
<dbReference type="GO" id="GO:0005816">
    <property type="term" value="C:spindle pole body"/>
    <property type="evidence" value="ECO:0007669"/>
    <property type="project" value="TreeGrafter"/>
</dbReference>
<feature type="compositionally biased region" description="Polar residues" evidence="14">
    <location>
        <begin position="163"/>
        <end position="174"/>
    </location>
</feature>
<evidence type="ECO:0000256" key="13">
    <source>
        <dbReference type="SAM" id="Coils"/>
    </source>
</evidence>
<name>A0A9P4M6J4_9PEZI</name>
<dbReference type="GO" id="GO:0051301">
    <property type="term" value="P:cell division"/>
    <property type="evidence" value="ECO:0007669"/>
    <property type="project" value="UniProtKB-KW"/>
</dbReference>
<evidence type="ECO:0000313" key="16">
    <source>
        <dbReference type="EMBL" id="KAF2096387.1"/>
    </source>
</evidence>
<feature type="compositionally biased region" description="Polar residues" evidence="14">
    <location>
        <begin position="135"/>
        <end position="145"/>
    </location>
</feature>
<dbReference type="PANTHER" id="PTHR18916">
    <property type="entry name" value="DYNACTIN 1-RELATED MICROTUBULE-BINDING"/>
    <property type="match status" value="1"/>
</dbReference>
<keyword evidence="17" id="KW-1185">Reference proteome</keyword>
<keyword evidence="5" id="KW-0963">Cytoplasm</keyword>
<sequence>MATNYKIGQSIELNDGRVATIRFVGETSFQTGEWVGVEFEDSSGKNDGSVQGERYFDCEPGHGMFLRPSSIVRIVQQPAPRSPTKLANGKPMGPPPAKSRPSSVSSRPSSVVGPSSRPRPSLSAAASKRSSLAGPSSSRDSSTGASKRVSMAPTPTAAATAARRQSSIRPTSISGAPASKPPPTAARKSLGPSGLAGLRQTGTTSGSRLSIVGSVATPSRILSPASATRGSPIKSPSPTRGLTAPLTPTARTAALSTTPRTPATSSKEVEDLQTKLRVMEKKRLEDRERLKTLEKLQEERDRFEMIIQKLQSKYQPQQQEVVELKKQLKESESKFQQIEGIQAEHDSIMEMATLDREMAEEKAEVYRTELDAVKSRLEEVELENEILRDENLELGKDMSPEERTSQGWLQMERENERLREALLRLRDMSQEQESQLRDEILSLEEDVKDFSVVKTQYDDTKAKLLECEADIEDLRQQLEAAMGADDLIEQLTERNLALGEQLEELRATIEDLESLKELNDELEVNHVEHEKQLQDAIDYKDNLIAEAARRAAQQDETLSDQEYTLSRFRELVTNLQADLEDMRASKEITETEAQALDSRSRAMMDLNRQLQASATNTRVKTIEMELRKMEAQEAAEHLAIVQLFLPDTFHAERDSVLALLRFKRVAFKARMLHNFVRDRVVAQDGGAAAGEHVFYACHAMDQLVWISTMCDRFVNSISGCSLEQFARFEGALYEVEPVERTLNGYIELLKKDELQEDQVAEGLERSIAVMSHLSEIHLREGLESYADEVLMKTQLMQSHLESTAAALQNAKVAILLAIPHAADDDTDEVNLLADRTEEMIAFSRSARVIVSKTLRSLQEMKARSLSLQPNTVESFDDGRNSTEDLAAYARKLGQSLFNLLHEEGRTEPAGLGDVLPTMRRVADTSFSTSESEVFSTFTFKLRALTERLADLNSMASDLDMTTEFERTPAPWVLRSKELQDSKLISVDAQEEIRRLKDEVHERATQLKLRDQNLEEAGLKIEHLESRMRDAGMKVNRIVELEKAVEDGKTRLKDMVDEVDKQMREMEEVQADRDKWKTAAAEVKVSDATQGSVRAGDLPVGSLREMDSLKSQVKHLEVAIKYLKDVARRKQREEEAANTAWLSTPLVPPREQKQKVAEIKREGFEWLDRLTSLPSTAKMIKLEPQEKKLKWQPKKMTPQYQLSEQELLALDAWPMKAKFGGEAMGLGFRGVEIVS</sequence>
<dbReference type="InterPro" id="IPR022157">
    <property type="entry name" value="Dynactin"/>
</dbReference>
<dbReference type="EMBL" id="ML978129">
    <property type="protein sequence ID" value="KAF2096387.1"/>
    <property type="molecule type" value="Genomic_DNA"/>
</dbReference>
<evidence type="ECO:0000256" key="5">
    <source>
        <dbReference type="ARBA" id="ARBA00022490"/>
    </source>
</evidence>
<evidence type="ECO:0000256" key="10">
    <source>
        <dbReference type="ARBA" id="ARBA00023054"/>
    </source>
</evidence>
<dbReference type="AlphaFoldDB" id="A0A9P4M6J4"/>
<dbReference type="SUPFAM" id="SSF74924">
    <property type="entry name" value="Cap-Gly domain"/>
    <property type="match status" value="1"/>
</dbReference>
<feature type="compositionally biased region" description="Low complexity" evidence="14">
    <location>
        <begin position="152"/>
        <end position="162"/>
    </location>
</feature>
<dbReference type="GO" id="GO:0005819">
    <property type="term" value="C:spindle"/>
    <property type="evidence" value="ECO:0007669"/>
    <property type="project" value="UniProtKB-SubCell"/>
</dbReference>
<dbReference type="GO" id="GO:0005874">
    <property type="term" value="C:microtubule"/>
    <property type="evidence" value="ECO:0007669"/>
    <property type="project" value="UniProtKB-KW"/>
</dbReference>
<dbReference type="Gene3D" id="2.30.30.190">
    <property type="entry name" value="CAP Gly-rich-like domain"/>
    <property type="match status" value="1"/>
</dbReference>
<keyword evidence="8" id="KW-0498">Mitosis</keyword>
<evidence type="ECO:0000313" key="17">
    <source>
        <dbReference type="Proteomes" id="UP000799772"/>
    </source>
</evidence>
<dbReference type="GO" id="GO:0051286">
    <property type="term" value="C:cell tip"/>
    <property type="evidence" value="ECO:0007669"/>
    <property type="project" value="TreeGrafter"/>
</dbReference>
<evidence type="ECO:0000256" key="6">
    <source>
        <dbReference type="ARBA" id="ARBA00022618"/>
    </source>
</evidence>
<dbReference type="Proteomes" id="UP000799772">
    <property type="component" value="Unassembled WGS sequence"/>
</dbReference>
<dbReference type="GO" id="GO:0000132">
    <property type="term" value="P:establishment of mitotic spindle orientation"/>
    <property type="evidence" value="ECO:0007669"/>
    <property type="project" value="TreeGrafter"/>
</dbReference>
<dbReference type="GO" id="GO:0005814">
    <property type="term" value="C:centriole"/>
    <property type="evidence" value="ECO:0007669"/>
    <property type="project" value="UniProtKB-SubCell"/>
</dbReference>
<evidence type="ECO:0000259" key="15">
    <source>
        <dbReference type="PROSITE" id="PS50245"/>
    </source>
</evidence>
<keyword evidence="7" id="KW-0493">Microtubule</keyword>
<evidence type="ECO:0000256" key="1">
    <source>
        <dbReference type="ARBA" id="ARBA00004114"/>
    </source>
</evidence>
<reference evidence="16" key="1">
    <citation type="journal article" date="2020" name="Stud. Mycol.">
        <title>101 Dothideomycetes genomes: a test case for predicting lifestyles and emergence of pathogens.</title>
        <authorList>
            <person name="Haridas S."/>
            <person name="Albert R."/>
            <person name="Binder M."/>
            <person name="Bloem J."/>
            <person name="Labutti K."/>
            <person name="Salamov A."/>
            <person name="Andreopoulos B."/>
            <person name="Baker S."/>
            <person name="Barry K."/>
            <person name="Bills G."/>
            <person name="Bluhm B."/>
            <person name="Cannon C."/>
            <person name="Castanera R."/>
            <person name="Culley D."/>
            <person name="Daum C."/>
            <person name="Ezra D."/>
            <person name="Gonzalez J."/>
            <person name="Henrissat B."/>
            <person name="Kuo A."/>
            <person name="Liang C."/>
            <person name="Lipzen A."/>
            <person name="Lutzoni F."/>
            <person name="Magnuson J."/>
            <person name="Mondo S."/>
            <person name="Nolan M."/>
            <person name="Ohm R."/>
            <person name="Pangilinan J."/>
            <person name="Park H.-J."/>
            <person name="Ramirez L."/>
            <person name="Alfaro M."/>
            <person name="Sun H."/>
            <person name="Tritt A."/>
            <person name="Yoshinaga Y."/>
            <person name="Zwiers L.-H."/>
            <person name="Turgeon B."/>
            <person name="Goodwin S."/>
            <person name="Spatafora J."/>
            <person name="Crous P."/>
            <person name="Grigoriev I."/>
        </authorList>
    </citation>
    <scope>NUCLEOTIDE SEQUENCE</scope>
    <source>
        <strain evidence="16">CBS 133067</strain>
    </source>
</reference>
<evidence type="ECO:0000256" key="9">
    <source>
        <dbReference type="ARBA" id="ARBA00023017"/>
    </source>
</evidence>
<evidence type="ECO:0000256" key="7">
    <source>
        <dbReference type="ARBA" id="ARBA00022701"/>
    </source>
</evidence>
<keyword evidence="9" id="KW-0243">Dynein</keyword>
<dbReference type="PANTHER" id="PTHR18916:SF6">
    <property type="entry name" value="DYNACTIN SUBUNIT 1"/>
    <property type="match status" value="1"/>
</dbReference>
<evidence type="ECO:0000256" key="2">
    <source>
        <dbReference type="ARBA" id="ARBA00004186"/>
    </source>
</evidence>
<dbReference type="GO" id="GO:0000743">
    <property type="term" value="P:nuclear migration involved in conjugation with cellular fusion"/>
    <property type="evidence" value="ECO:0007669"/>
    <property type="project" value="TreeGrafter"/>
</dbReference>
<keyword evidence="12" id="KW-0131">Cell cycle</keyword>
<feature type="coiled-coil region" evidence="13">
    <location>
        <begin position="565"/>
        <end position="632"/>
    </location>
</feature>
<comment type="subcellular location">
    <subcellularLocation>
        <location evidence="3">Cytoplasm</location>
        <location evidence="3">Cell cortex</location>
    </subcellularLocation>
    <subcellularLocation>
        <location evidence="1">Cytoplasm</location>
        <location evidence="1">Cytoskeleton</location>
        <location evidence="1">Microtubule organizing center</location>
        <location evidence="1">Centrosome</location>
        <location evidence="1">Centriole</location>
    </subcellularLocation>
    <subcellularLocation>
        <location evidence="2">Cytoplasm</location>
        <location evidence="2">Cytoskeleton</location>
        <location evidence="2">Spindle</location>
    </subcellularLocation>
</comment>
<dbReference type="PROSITE" id="PS00845">
    <property type="entry name" value="CAP_GLY_1"/>
    <property type="match status" value="1"/>
</dbReference>
<feature type="compositionally biased region" description="Low complexity" evidence="14">
    <location>
        <begin position="99"/>
        <end position="134"/>
    </location>
</feature>
<evidence type="ECO:0000256" key="3">
    <source>
        <dbReference type="ARBA" id="ARBA00004544"/>
    </source>
</evidence>
<dbReference type="InterPro" id="IPR000938">
    <property type="entry name" value="CAP-Gly_domain"/>
</dbReference>
<dbReference type="SMART" id="SM01052">
    <property type="entry name" value="CAP_GLY"/>
    <property type="match status" value="1"/>
</dbReference>
<evidence type="ECO:0000256" key="11">
    <source>
        <dbReference type="ARBA" id="ARBA00023212"/>
    </source>
</evidence>
<evidence type="ECO:0000256" key="4">
    <source>
        <dbReference type="ARBA" id="ARBA00011010"/>
    </source>
</evidence>
<protein>
    <recommendedName>
        <fullName evidence="15">CAP-Gly domain-containing protein</fullName>
    </recommendedName>
</protein>
<evidence type="ECO:0000256" key="14">
    <source>
        <dbReference type="SAM" id="MobiDB-lite"/>
    </source>
</evidence>
<feature type="compositionally biased region" description="Polar residues" evidence="14">
    <location>
        <begin position="225"/>
        <end position="240"/>
    </location>
</feature>
<keyword evidence="6" id="KW-0132">Cell division</keyword>
<keyword evidence="10 13" id="KW-0175">Coiled coil</keyword>
<organism evidence="16 17">
    <name type="scientific">Rhizodiscina lignyota</name>
    <dbReference type="NCBI Taxonomy" id="1504668"/>
    <lineage>
        <taxon>Eukaryota</taxon>
        <taxon>Fungi</taxon>
        <taxon>Dikarya</taxon>
        <taxon>Ascomycota</taxon>
        <taxon>Pezizomycotina</taxon>
        <taxon>Dothideomycetes</taxon>
        <taxon>Pleosporomycetidae</taxon>
        <taxon>Aulographales</taxon>
        <taxon>Rhizodiscinaceae</taxon>
        <taxon>Rhizodiscina</taxon>
    </lineage>
</organism>
<dbReference type="GO" id="GO:0030286">
    <property type="term" value="C:dynein complex"/>
    <property type="evidence" value="ECO:0007669"/>
    <property type="project" value="UniProtKB-KW"/>
</dbReference>
<evidence type="ECO:0000256" key="12">
    <source>
        <dbReference type="ARBA" id="ARBA00023306"/>
    </source>
</evidence>
<accession>A0A9P4M6J4</accession>
<feature type="domain" description="CAP-Gly" evidence="15">
    <location>
        <begin position="25"/>
        <end position="67"/>
    </location>
</feature>
<proteinExistence type="inferred from homology"/>
<feature type="coiled-coil region" evidence="13">
    <location>
        <begin position="1037"/>
        <end position="1078"/>
    </location>
</feature>
<dbReference type="Pfam" id="PF01302">
    <property type="entry name" value="CAP_GLY"/>
    <property type="match status" value="1"/>
</dbReference>
<comment type="similarity">
    <text evidence="4">Belongs to the dynactin 150 kDa subunit family.</text>
</comment>
<evidence type="ECO:0000256" key="8">
    <source>
        <dbReference type="ARBA" id="ARBA00022776"/>
    </source>
</evidence>
<dbReference type="InterPro" id="IPR036859">
    <property type="entry name" value="CAP-Gly_dom_sf"/>
</dbReference>
<dbReference type="Pfam" id="PF12455">
    <property type="entry name" value="Dynactin"/>
    <property type="match status" value="1"/>
</dbReference>
<dbReference type="PROSITE" id="PS50245">
    <property type="entry name" value="CAP_GLY_2"/>
    <property type="match status" value="1"/>
</dbReference>
<comment type="caution">
    <text evidence="16">The sequence shown here is derived from an EMBL/GenBank/DDBJ whole genome shotgun (WGS) entry which is preliminary data.</text>
</comment>
<feature type="compositionally biased region" description="Low complexity" evidence="14">
    <location>
        <begin position="242"/>
        <end position="266"/>
    </location>
</feature>
<keyword evidence="11" id="KW-0206">Cytoskeleton</keyword>
<gene>
    <name evidence="16" type="ORF">NA57DRAFT_58305</name>
</gene>
<feature type="region of interest" description="Disordered" evidence="14">
    <location>
        <begin position="79"/>
        <end position="270"/>
    </location>
</feature>